<name>A0A9J5X7B0_SOLCO</name>
<proteinExistence type="predicted"/>
<organism evidence="1 2">
    <name type="scientific">Solanum commersonii</name>
    <name type="common">Commerson's wild potato</name>
    <name type="synonym">Commerson's nightshade</name>
    <dbReference type="NCBI Taxonomy" id="4109"/>
    <lineage>
        <taxon>Eukaryota</taxon>
        <taxon>Viridiplantae</taxon>
        <taxon>Streptophyta</taxon>
        <taxon>Embryophyta</taxon>
        <taxon>Tracheophyta</taxon>
        <taxon>Spermatophyta</taxon>
        <taxon>Magnoliopsida</taxon>
        <taxon>eudicotyledons</taxon>
        <taxon>Gunneridae</taxon>
        <taxon>Pentapetalae</taxon>
        <taxon>asterids</taxon>
        <taxon>lamiids</taxon>
        <taxon>Solanales</taxon>
        <taxon>Solanaceae</taxon>
        <taxon>Solanoideae</taxon>
        <taxon>Solaneae</taxon>
        <taxon>Solanum</taxon>
    </lineage>
</organism>
<evidence type="ECO:0000313" key="2">
    <source>
        <dbReference type="Proteomes" id="UP000824120"/>
    </source>
</evidence>
<dbReference type="AlphaFoldDB" id="A0A9J5X7B0"/>
<protein>
    <submittedName>
        <fullName evidence="1">Uncharacterized protein</fullName>
    </submittedName>
</protein>
<dbReference type="Proteomes" id="UP000824120">
    <property type="component" value="Chromosome 10"/>
</dbReference>
<dbReference type="EMBL" id="JACXVP010000010">
    <property type="protein sequence ID" value="KAG5583148.1"/>
    <property type="molecule type" value="Genomic_DNA"/>
</dbReference>
<sequence>MNGYKASKMLELIMHIKKEEAFGNKRYSTSKIFTHSCLILIPKTPNHQRFTDLRPISLAILALRSYPKSNTKASKVIHKVVSPNQTELRG</sequence>
<dbReference type="OrthoDB" id="1937198at2759"/>
<gene>
    <name evidence="1" type="ORF">H5410_053775</name>
</gene>
<evidence type="ECO:0000313" key="1">
    <source>
        <dbReference type="EMBL" id="KAG5583148.1"/>
    </source>
</evidence>
<reference evidence="1 2" key="1">
    <citation type="submission" date="2020-09" db="EMBL/GenBank/DDBJ databases">
        <title>De no assembly of potato wild relative species, Solanum commersonii.</title>
        <authorList>
            <person name="Cho K."/>
        </authorList>
    </citation>
    <scope>NUCLEOTIDE SEQUENCE [LARGE SCALE GENOMIC DNA]</scope>
    <source>
        <strain evidence="1">LZ3.2</strain>
        <tissue evidence="1">Leaf</tissue>
    </source>
</reference>
<comment type="caution">
    <text evidence="1">The sequence shown here is derived from an EMBL/GenBank/DDBJ whole genome shotgun (WGS) entry which is preliminary data.</text>
</comment>
<accession>A0A9J5X7B0</accession>
<keyword evidence="2" id="KW-1185">Reference proteome</keyword>